<name>A0A4S4MN84_9APHY</name>
<evidence type="ECO:0000313" key="3">
    <source>
        <dbReference type="EMBL" id="THH26757.1"/>
    </source>
</evidence>
<feature type="compositionally biased region" description="Basic and acidic residues" evidence="1">
    <location>
        <begin position="171"/>
        <end position="182"/>
    </location>
</feature>
<organism evidence="3 4">
    <name type="scientific">Antrodiella citrinella</name>
    <dbReference type="NCBI Taxonomy" id="2447956"/>
    <lineage>
        <taxon>Eukaryota</taxon>
        <taxon>Fungi</taxon>
        <taxon>Dikarya</taxon>
        <taxon>Basidiomycota</taxon>
        <taxon>Agaricomycotina</taxon>
        <taxon>Agaricomycetes</taxon>
        <taxon>Polyporales</taxon>
        <taxon>Steccherinaceae</taxon>
        <taxon>Antrodiella</taxon>
    </lineage>
</organism>
<evidence type="ECO:0000259" key="2">
    <source>
        <dbReference type="Pfam" id="PF20411"/>
    </source>
</evidence>
<proteinExistence type="predicted"/>
<feature type="region of interest" description="Disordered" evidence="1">
    <location>
        <begin position="159"/>
        <end position="244"/>
    </location>
</feature>
<dbReference type="OrthoDB" id="3176940at2759"/>
<comment type="caution">
    <text evidence="3">The sequence shown here is derived from an EMBL/GenBank/DDBJ whole genome shotgun (WGS) entry which is preliminary data.</text>
</comment>
<accession>A0A4S4MN84</accession>
<dbReference type="AlphaFoldDB" id="A0A4S4MN84"/>
<dbReference type="Proteomes" id="UP000308730">
    <property type="component" value="Unassembled WGS sequence"/>
</dbReference>
<dbReference type="InterPro" id="IPR046520">
    <property type="entry name" value="DUF6697"/>
</dbReference>
<feature type="domain" description="DUF6697" evidence="2">
    <location>
        <begin position="14"/>
        <end position="154"/>
    </location>
</feature>
<sequence length="275" mass="30729">MAAKYHCNLIQVYTKDFAFPNPSMNPEIPTVPGQPGLMCDAVTVDVDWTQTRKILVRHAVNQWQYLGNYQAARVRSLAVEEFSSLAQIVKDTWVEYIIDAKWDSYKALHAKIGLHERYGREASEDELNDALAANEQFLLSPEVVLAAFESGQHRRLAQDFPGWVPPPKLSAEGRKAKAEAKAKAKAKAKSKAKAKAKTKPPAPAPAVVKNEVNEDDEYAPLHPPAHRGTRNVAPNDPSEATVGVRRSCRTVKTLRRYIEIGEDGEEYRDEPMEVE</sequence>
<dbReference type="EMBL" id="SGPM01000313">
    <property type="protein sequence ID" value="THH26757.1"/>
    <property type="molecule type" value="Genomic_DNA"/>
</dbReference>
<keyword evidence="4" id="KW-1185">Reference proteome</keyword>
<dbReference type="Pfam" id="PF20411">
    <property type="entry name" value="DUF6697"/>
    <property type="match status" value="1"/>
</dbReference>
<feature type="compositionally biased region" description="Basic residues" evidence="1">
    <location>
        <begin position="183"/>
        <end position="198"/>
    </location>
</feature>
<reference evidence="3 4" key="1">
    <citation type="submission" date="2019-02" db="EMBL/GenBank/DDBJ databases">
        <title>Genome sequencing of the rare red list fungi Antrodiella citrinella (Flaviporus citrinellus).</title>
        <authorList>
            <person name="Buettner E."/>
            <person name="Kellner H."/>
        </authorList>
    </citation>
    <scope>NUCLEOTIDE SEQUENCE [LARGE SCALE GENOMIC DNA]</scope>
    <source>
        <strain evidence="3 4">DSM 108506</strain>
    </source>
</reference>
<protein>
    <recommendedName>
        <fullName evidence="2">DUF6697 domain-containing protein</fullName>
    </recommendedName>
</protein>
<gene>
    <name evidence="3" type="ORF">EUX98_g7432</name>
</gene>
<evidence type="ECO:0000256" key="1">
    <source>
        <dbReference type="SAM" id="MobiDB-lite"/>
    </source>
</evidence>
<evidence type="ECO:0000313" key="4">
    <source>
        <dbReference type="Proteomes" id="UP000308730"/>
    </source>
</evidence>